<dbReference type="Pfam" id="PF00400">
    <property type="entry name" value="WD40"/>
    <property type="match status" value="5"/>
</dbReference>
<evidence type="ECO:0000256" key="3">
    <source>
        <dbReference type="PROSITE-ProRule" id="PRU00024"/>
    </source>
</evidence>
<dbReference type="PROSITE" id="PS00678">
    <property type="entry name" value="WD_REPEATS_1"/>
    <property type="match status" value="2"/>
</dbReference>
<dbReference type="GeneID" id="14872690"/>
<dbReference type="RefSeq" id="XP_004359282.1">
    <property type="nucleotide sequence ID" value="XM_004359225.1"/>
</dbReference>
<dbReference type="PROSITE" id="PS50294">
    <property type="entry name" value="WD_REPEATS_REGION"/>
    <property type="match status" value="2"/>
</dbReference>
<evidence type="ECO:0000313" key="6">
    <source>
        <dbReference type="EMBL" id="EGG21432.1"/>
    </source>
</evidence>
<evidence type="ECO:0000313" key="7">
    <source>
        <dbReference type="Proteomes" id="UP000007797"/>
    </source>
</evidence>
<dbReference type="GO" id="GO:1990234">
    <property type="term" value="C:transferase complex"/>
    <property type="evidence" value="ECO:0007669"/>
    <property type="project" value="UniProtKB-ARBA"/>
</dbReference>
<evidence type="ECO:0000256" key="4">
    <source>
        <dbReference type="PROSITE-ProRule" id="PRU00221"/>
    </source>
</evidence>
<dbReference type="PRINTS" id="PR00320">
    <property type="entry name" value="GPROTEINBRPT"/>
</dbReference>
<name>F4PS49_CACFS</name>
<dbReference type="InterPro" id="IPR036322">
    <property type="entry name" value="WD40_repeat_dom_sf"/>
</dbReference>
<dbReference type="SUPFAM" id="SSF50978">
    <property type="entry name" value="WD40 repeat-like"/>
    <property type="match status" value="2"/>
</dbReference>
<feature type="domain" description="B box-type" evidence="5">
    <location>
        <begin position="73"/>
        <end position="108"/>
    </location>
</feature>
<dbReference type="KEGG" id="dfa:DFA_01316"/>
<dbReference type="InterPro" id="IPR000315">
    <property type="entry name" value="Znf_B-box"/>
</dbReference>
<dbReference type="PROSITE" id="PS50119">
    <property type="entry name" value="ZF_BBOX"/>
    <property type="match status" value="1"/>
</dbReference>
<keyword evidence="2" id="KW-0677">Repeat</keyword>
<organism evidence="6 7">
    <name type="scientific">Cavenderia fasciculata</name>
    <name type="common">Slime mold</name>
    <name type="synonym">Dictyostelium fasciculatum</name>
    <dbReference type="NCBI Taxonomy" id="261658"/>
    <lineage>
        <taxon>Eukaryota</taxon>
        <taxon>Amoebozoa</taxon>
        <taxon>Evosea</taxon>
        <taxon>Eumycetozoa</taxon>
        <taxon>Dictyostelia</taxon>
        <taxon>Acytosteliales</taxon>
        <taxon>Cavenderiaceae</taxon>
        <taxon>Cavenderia</taxon>
    </lineage>
</organism>
<feature type="repeat" description="WD" evidence="4">
    <location>
        <begin position="448"/>
        <end position="461"/>
    </location>
</feature>
<dbReference type="Pfam" id="PF03407">
    <property type="entry name" value="Nucleotid_trans"/>
    <property type="match status" value="1"/>
</dbReference>
<dbReference type="STRING" id="1054147.F4PS49"/>
<dbReference type="SMART" id="SM00320">
    <property type="entry name" value="WD40"/>
    <property type="match status" value="7"/>
</dbReference>
<dbReference type="OMA" id="AICNEKP"/>
<dbReference type="AlphaFoldDB" id="F4PS49"/>
<evidence type="ECO:0000256" key="2">
    <source>
        <dbReference type="ARBA" id="ARBA00022737"/>
    </source>
</evidence>
<dbReference type="InterPro" id="IPR005069">
    <property type="entry name" value="Nucl-diP-sugar_transferase"/>
</dbReference>
<reference evidence="7" key="1">
    <citation type="journal article" date="2011" name="Genome Res.">
        <title>Phylogeny-wide analysis of social amoeba genomes highlights ancient origins for complex intercellular communication.</title>
        <authorList>
            <person name="Heidel A.J."/>
            <person name="Lawal H.M."/>
            <person name="Felder M."/>
            <person name="Schilde C."/>
            <person name="Helps N.R."/>
            <person name="Tunggal B."/>
            <person name="Rivero F."/>
            <person name="John U."/>
            <person name="Schleicher M."/>
            <person name="Eichinger L."/>
            <person name="Platzer M."/>
            <person name="Noegel A.A."/>
            <person name="Schaap P."/>
            <person name="Gloeckner G."/>
        </authorList>
    </citation>
    <scope>NUCLEOTIDE SEQUENCE [LARGE SCALE GENOMIC DNA]</scope>
    <source>
        <strain evidence="7">SH3</strain>
    </source>
</reference>
<dbReference type="GO" id="GO:0008270">
    <property type="term" value="F:zinc ion binding"/>
    <property type="evidence" value="ECO:0007669"/>
    <property type="project" value="UniProtKB-KW"/>
</dbReference>
<dbReference type="PANTHER" id="PTHR22847">
    <property type="entry name" value="WD40 REPEAT PROTEIN"/>
    <property type="match status" value="1"/>
</dbReference>
<dbReference type="PROSITE" id="PS50082">
    <property type="entry name" value="WD_REPEATS_2"/>
    <property type="match status" value="4"/>
</dbReference>
<dbReference type="InterPro" id="IPR015943">
    <property type="entry name" value="WD40/YVTN_repeat-like_dom_sf"/>
</dbReference>
<dbReference type="Gene3D" id="2.130.10.10">
    <property type="entry name" value="YVTN repeat-like/Quinoprotein amine dehydrogenase"/>
    <property type="match status" value="3"/>
</dbReference>
<dbReference type="InterPro" id="IPR001680">
    <property type="entry name" value="WD40_rpt"/>
</dbReference>
<feature type="repeat" description="WD" evidence="4">
    <location>
        <begin position="556"/>
        <end position="597"/>
    </location>
</feature>
<sequence>MENKDVVVMMCNYGFRDMTLNLIKSISQQDRDDSTAIIRPVDWNSKYLLFALDDKSHQFFRRNNIPSINFKRQTINLCFQHCQPFTSYCTECNRSVCATCGDHNQHSTNVVVSSETTSSSNLGDQYNQIGENEEINQTQKPLETNNNEGVYGEESESYGGVGFRAICNEKPLVVLDVLKRGYNVLWTDTDIVWMADPLKYILQLDLSFNGLSDLIIQQDDDDVCAGFYYIKSNPKTIKYMETVISFLNPVVDDQIAMRLFLKGNAINLQQHPDTKDKDQIKYLKLDRALFPNGTAYFNLKLSHRRNVSPIIIHNNCIIGHRSKKDRFIDYNLWFVKDYQVDYKEIFKLPPKKEKDGSKEKEQEEEEIVHNPKPIKIFKAHFDIVTCVSSFNNFLFSTSIDKSIKIWDLNEGKLLKSKYIHKRGAVWGLIITNQIGQRDIESMSSSYKIITASHDKTVQIWDDKFNSIQTFGGHYEVINCIQLVDGGNDHPTYLITGSDDHTIRVCSVTDSTFKRVFLGHSGWVSSLAFHNNVLYSSSSDESIRCWDFTSGRCQNIIRAQQGWVRSIILSQDNSRLISGGNDGSIKFWNLATNECERTIDLVTDKSSVSNLLLFNNVLYATFDNGSLQCFNAFNGEYITEYEGHPGVPINTLYLHNDINNPLIITGAFDKLIKSWKPITIVAANQ</sequence>
<feature type="repeat" description="WD" evidence="4">
    <location>
        <begin position="516"/>
        <end position="555"/>
    </location>
</feature>
<keyword evidence="1 4" id="KW-0853">WD repeat</keyword>
<dbReference type="CDD" id="cd00200">
    <property type="entry name" value="WD40"/>
    <property type="match status" value="1"/>
</dbReference>
<evidence type="ECO:0000259" key="5">
    <source>
        <dbReference type="PROSITE" id="PS50119"/>
    </source>
</evidence>
<dbReference type="OrthoDB" id="1712432at2759"/>
<dbReference type="EMBL" id="GL883010">
    <property type="protein sequence ID" value="EGG21432.1"/>
    <property type="molecule type" value="Genomic_DNA"/>
</dbReference>
<evidence type="ECO:0000256" key="1">
    <source>
        <dbReference type="ARBA" id="ARBA00022574"/>
    </source>
</evidence>
<gene>
    <name evidence="6" type="primary">agtA</name>
    <name evidence="6" type="ORF">DFA_01316</name>
</gene>
<dbReference type="InterPro" id="IPR019775">
    <property type="entry name" value="WD40_repeat_CS"/>
</dbReference>
<dbReference type="InterPro" id="IPR020472">
    <property type="entry name" value="WD40_PAC1"/>
</dbReference>
<dbReference type="PANTHER" id="PTHR22847:SF637">
    <property type="entry name" value="WD REPEAT DOMAIN 5B"/>
    <property type="match status" value="1"/>
</dbReference>
<keyword evidence="3" id="KW-0479">Metal-binding</keyword>
<proteinExistence type="predicted"/>
<keyword evidence="3" id="KW-0862">Zinc</keyword>
<dbReference type="Proteomes" id="UP000007797">
    <property type="component" value="Unassembled WGS sequence"/>
</dbReference>
<dbReference type="CDD" id="cd19756">
    <property type="entry name" value="Bbox2"/>
    <property type="match status" value="1"/>
</dbReference>
<accession>F4PS49</accession>
<keyword evidence="7" id="KW-1185">Reference proteome</keyword>
<keyword evidence="3" id="KW-0863">Zinc-finger</keyword>
<protein>
    <submittedName>
        <fullName evidence="6">WD40 repeat-containing protein</fullName>
    </submittedName>
</protein>
<feature type="repeat" description="WD" evidence="4">
    <location>
        <begin position="377"/>
        <end position="416"/>
    </location>
</feature>